<dbReference type="Pfam" id="PF13302">
    <property type="entry name" value="Acetyltransf_3"/>
    <property type="match status" value="1"/>
</dbReference>
<dbReference type="PANTHER" id="PTHR43415:SF4">
    <property type="entry name" value="N-ACETYLTRANSFERASE DOMAIN-CONTAINING PROTEIN"/>
    <property type="match status" value="1"/>
</dbReference>
<dbReference type="RefSeq" id="WP_169277095.1">
    <property type="nucleotide sequence ID" value="NZ_JABBCP010000002.1"/>
</dbReference>
<dbReference type="SUPFAM" id="SSF55729">
    <property type="entry name" value="Acyl-CoA N-acyltransferases (Nat)"/>
    <property type="match status" value="1"/>
</dbReference>
<comment type="caution">
    <text evidence="2">The sequence shown here is derived from an EMBL/GenBank/DDBJ whole genome shotgun (WGS) entry which is preliminary data.</text>
</comment>
<feature type="domain" description="N-acetyltransferase" evidence="1">
    <location>
        <begin position="9"/>
        <end position="192"/>
    </location>
</feature>
<proteinExistence type="predicted"/>
<dbReference type="EMBL" id="JABBCP010000002">
    <property type="protein sequence ID" value="NMF55409.1"/>
    <property type="molecule type" value="Genomic_DNA"/>
</dbReference>
<keyword evidence="3" id="KW-1185">Reference proteome</keyword>
<evidence type="ECO:0000259" key="1">
    <source>
        <dbReference type="PROSITE" id="PS51186"/>
    </source>
</evidence>
<dbReference type="PROSITE" id="PS51186">
    <property type="entry name" value="GNAT"/>
    <property type="match status" value="1"/>
</dbReference>
<protein>
    <submittedName>
        <fullName evidence="2">GNAT family N-acetyltransferase</fullName>
    </submittedName>
</protein>
<dbReference type="GO" id="GO:0016747">
    <property type="term" value="F:acyltransferase activity, transferring groups other than amino-acyl groups"/>
    <property type="evidence" value="ECO:0007669"/>
    <property type="project" value="InterPro"/>
</dbReference>
<reference evidence="2 3" key="1">
    <citation type="submission" date="2020-04" db="EMBL/GenBank/DDBJ databases">
        <title>Collinsella sp. KGMB02528 nov., an anaerobic actinobacterium isolated from human feces.</title>
        <authorList>
            <person name="Han K.-I."/>
            <person name="Eom M.K."/>
            <person name="Kim J.-S."/>
            <person name="Lee K.C."/>
            <person name="Suh M.K."/>
            <person name="Park S.-H."/>
            <person name="Lee J.H."/>
            <person name="Kang S.W."/>
            <person name="Park J.-E."/>
            <person name="Oh B.S."/>
            <person name="Yu S.Y."/>
            <person name="Choi S.-H."/>
            <person name="Lee D.H."/>
            <person name="Yoon H."/>
            <person name="Kim B.-Y."/>
            <person name="Lee J.H."/>
            <person name="Lee J.-S."/>
        </authorList>
    </citation>
    <scope>NUCLEOTIDE SEQUENCE [LARGE SCALE GENOMIC DNA]</scope>
    <source>
        <strain evidence="2 3">KGMB02528</strain>
    </source>
</reference>
<accession>A0A7X9UBF4</accession>
<evidence type="ECO:0000313" key="2">
    <source>
        <dbReference type="EMBL" id="NMF55409.1"/>
    </source>
</evidence>
<organism evidence="2 3">
    <name type="scientific">Collinsella acetigenes</name>
    <dbReference type="NCBI Taxonomy" id="2713419"/>
    <lineage>
        <taxon>Bacteria</taxon>
        <taxon>Bacillati</taxon>
        <taxon>Actinomycetota</taxon>
        <taxon>Coriobacteriia</taxon>
        <taxon>Coriobacteriales</taxon>
        <taxon>Coriobacteriaceae</taxon>
        <taxon>Collinsella</taxon>
    </lineage>
</organism>
<dbReference type="PANTHER" id="PTHR43415">
    <property type="entry name" value="SPERMIDINE N(1)-ACETYLTRANSFERASE"/>
    <property type="match status" value="1"/>
</dbReference>
<dbReference type="Gene3D" id="3.40.630.30">
    <property type="match status" value="1"/>
</dbReference>
<dbReference type="CDD" id="cd04301">
    <property type="entry name" value="NAT_SF"/>
    <property type="match status" value="1"/>
</dbReference>
<gene>
    <name evidence="2" type="ORF">HF320_03560</name>
</gene>
<evidence type="ECO:0000313" key="3">
    <source>
        <dbReference type="Proteomes" id="UP000546970"/>
    </source>
</evidence>
<dbReference type="Proteomes" id="UP000546970">
    <property type="component" value="Unassembled WGS sequence"/>
</dbReference>
<name>A0A7X9UBF4_9ACTN</name>
<sequence>MKIQTNDDVTLRDIRQEDITDYIRWETIETEWQLWDAPWLYEGRTPEQCERELKEYIEKLGRWVSEASEYSDSSIRSRFEIDYQGEHVGSCASYLIDGDCNILDGCDTTSLGRAIGICVFDPQYRRHGIATAALTGLIDYLKAHGSQRIFTQTWSGNERMIALAKKLGFKEYRRKDGIRQVRGGVYDGLTFELMR</sequence>
<keyword evidence="2" id="KW-0808">Transferase</keyword>
<dbReference type="InterPro" id="IPR016181">
    <property type="entry name" value="Acyl_CoA_acyltransferase"/>
</dbReference>
<dbReference type="InterPro" id="IPR000182">
    <property type="entry name" value="GNAT_dom"/>
</dbReference>
<dbReference type="AlphaFoldDB" id="A0A7X9UBF4"/>